<dbReference type="Gene3D" id="2.40.10.170">
    <property type="match status" value="1"/>
</dbReference>
<dbReference type="InterPro" id="IPR036101">
    <property type="entry name" value="CarD-like/TRCF_RID_sf"/>
</dbReference>
<dbReference type="GO" id="GO:0006270">
    <property type="term" value="P:DNA replication initiation"/>
    <property type="evidence" value="ECO:0007669"/>
    <property type="project" value="TreeGrafter"/>
</dbReference>
<keyword evidence="7 9" id="KW-0238">DNA-binding</keyword>
<keyword evidence="8 9" id="KW-0234">DNA repair</keyword>
<evidence type="ECO:0000256" key="3">
    <source>
        <dbReference type="ARBA" id="ARBA00022763"/>
    </source>
</evidence>
<evidence type="ECO:0000256" key="5">
    <source>
        <dbReference type="ARBA" id="ARBA00022806"/>
    </source>
</evidence>
<dbReference type="SUPFAM" id="SSF141259">
    <property type="entry name" value="CarD-like"/>
    <property type="match status" value="1"/>
</dbReference>
<dbReference type="Gene3D" id="3.30.2060.10">
    <property type="entry name" value="Penicillin-binding protein 1b domain"/>
    <property type="match status" value="1"/>
</dbReference>
<comment type="similarity">
    <text evidence="9">In the C-terminal section; belongs to the helicase family. RecG subfamily.</text>
</comment>
<feature type="domain" description="Helicase C-terminal" evidence="11">
    <location>
        <begin position="669"/>
        <end position="833"/>
    </location>
</feature>
<dbReference type="GO" id="GO:0003684">
    <property type="term" value="F:damaged DNA binding"/>
    <property type="evidence" value="ECO:0007669"/>
    <property type="project" value="InterPro"/>
</dbReference>
<evidence type="ECO:0000256" key="1">
    <source>
        <dbReference type="ARBA" id="ARBA00022490"/>
    </source>
</evidence>
<dbReference type="GO" id="GO:0043138">
    <property type="term" value="F:3'-5' DNA helicase activity"/>
    <property type="evidence" value="ECO:0007669"/>
    <property type="project" value="TreeGrafter"/>
</dbReference>
<dbReference type="InterPro" id="IPR027417">
    <property type="entry name" value="P-loop_NTPase"/>
</dbReference>
<evidence type="ECO:0000256" key="8">
    <source>
        <dbReference type="ARBA" id="ARBA00023204"/>
    </source>
</evidence>
<dbReference type="InterPro" id="IPR004576">
    <property type="entry name" value="Mfd"/>
</dbReference>
<keyword evidence="4 9" id="KW-0378">Hydrolase</keyword>
<dbReference type="Pfam" id="PF03461">
    <property type="entry name" value="TRCF"/>
    <property type="match status" value="1"/>
</dbReference>
<dbReference type="CDD" id="cd17991">
    <property type="entry name" value="DEXHc_TRCF"/>
    <property type="match status" value="1"/>
</dbReference>
<dbReference type="CDD" id="cd18810">
    <property type="entry name" value="SF2_C_TRCF"/>
    <property type="match status" value="1"/>
</dbReference>
<dbReference type="InterPro" id="IPR003711">
    <property type="entry name" value="CarD-like/TRCF_RID"/>
</dbReference>
<dbReference type="SMART" id="SM00982">
    <property type="entry name" value="TRCF"/>
    <property type="match status" value="1"/>
</dbReference>
<keyword evidence="5" id="KW-0347">Helicase</keyword>
<accession>A0A6F8ES04</accession>
<dbReference type="InterPro" id="IPR041471">
    <property type="entry name" value="UvrB_inter"/>
</dbReference>
<dbReference type="PROSITE" id="PS51194">
    <property type="entry name" value="HELICASE_CTER"/>
    <property type="match status" value="1"/>
</dbReference>
<dbReference type="Pfam" id="PF17757">
    <property type="entry name" value="UvrB_inter"/>
    <property type="match status" value="1"/>
</dbReference>
<dbReference type="InterPro" id="IPR014001">
    <property type="entry name" value="Helicase_ATP-bd"/>
</dbReference>
<dbReference type="PANTHER" id="PTHR30580">
    <property type="entry name" value="PRIMOSOMAL PROTEIN N"/>
    <property type="match status" value="1"/>
</dbReference>
<evidence type="ECO:0000256" key="4">
    <source>
        <dbReference type="ARBA" id="ARBA00022801"/>
    </source>
</evidence>
<dbReference type="Pfam" id="PF02559">
    <property type="entry name" value="CarD_TRCF_RID"/>
    <property type="match status" value="1"/>
</dbReference>
<dbReference type="SUPFAM" id="SSF52540">
    <property type="entry name" value="P-loop containing nucleoside triphosphate hydrolases"/>
    <property type="match status" value="2"/>
</dbReference>
<dbReference type="GO" id="GO:0005524">
    <property type="term" value="F:ATP binding"/>
    <property type="evidence" value="ECO:0007669"/>
    <property type="project" value="UniProtKB-UniRule"/>
</dbReference>
<name>A0A6F8ES04_HELPX</name>
<dbReference type="EMBL" id="KX268352">
    <property type="protein sequence ID" value="ASR82442.1"/>
    <property type="molecule type" value="Genomic_DNA"/>
</dbReference>
<evidence type="ECO:0000256" key="9">
    <source>
        <dbReference type="HAMAP-Rule" id="MF_00969"/>
    </source>
</evidence>
<keyword evidence="2 9" id="KW-0547">Nucleotide-binding</keyword>
<dbReference type="EC" id="3.6.4.-" evidence="9"/>
<comment type="function">
    <text evidence="9">Couples transcription and DNA repair by recognizing RNA polymerase (RNAP) stalled at DNA lesions. Mediates ATP-dependent release of RNAP and its truncated transcript from the DNA, and recruitment of nucleotide excision repair machinery to the damaged site.</text>
</comment>
<dbReference type="GO" id="GO:0000716">
    <property type="term" value="P:transcription-coupled nucleotide-excision repair, DNA damage recognition"/>
    <property type="evidence" value="ECO:0007669"/>
    <property type="project" value="UniProtKB-UniRule"/>
</dbReference>
<keyword evidence="6 9" id="KW-0067">ATP-binding</keyword>
<dbReference type="Gene3D" id="3.40.50.300">
    <property type="entry name" value="P-loop containing nucleotide triphosphate hydrolases"/>
    <property type="match status" value="2"/>
</dbReference>
<dbReference type="Pfam" id="PF00271">
    <property type="entry name" value="Helicase_C"/>
    <property type="match status" value="1"/>
</dbReference>
<dbReference type="SUPFAM" id="SSF143517">
    <property type="entry name" value="TRCF domain-like"/>
    <property type="match status" value="1"/>
</dbReference>
<feature type="domain" description="Helicase ATP-binding" evidence="10">
    <location>
        <begin position="499"/>
        <end position="656"/>
    </location>
</feature>
<evidence type="ECO:0000256" key="2">
    <source>
        <dbReference type="ARBA" id="ARBA00022741"/>
    </source>
</evidence>
<keyword evidence="3 9" id="KW-0227">DNA damage</keyword>
<dbReference type="GO" id="GO:0006302">
    <property type="term" value="P:double-strand break repair"/>
    <property type="evidence" value="ECO:0007669"/>
    <property type="project" value="TreeGrafter"/>
</dbReference>
<dbReference type="HAMAP" id="MF_00969">
    <property type="entry name" value="TRCF"/>
    <property type="match status" value="1"/>
</dbReference>
<keyword evidence="1 9" id="KW-0963">Cytoplasm</keyword>
<organism evidence="12">
    <name type="scientific">Helicobacter pylori</name>
    <name type="common">Campylobacter pylori</name>
    <dbReference type="NCBI Taxonomy" id="210"/>
    <lineage>
        <taxon>Bacteria</taxon>
        <taxon>Pseudomonadati</taxon>
        <taxon>Campylobacterota</taxon>
        <taxon>Epsilonproteobacteria</taxon>
        <taxon>Campylobacterales</taxon>
        <taxon>Helicobacteraceae</taxon>
        <taxon>Helicobacter</taxon>
    </lineage>
</organism>
<comment type="subcellular location">
    <subcellularLocation>
        <location evidence="9">Cytoplasm</location>
    </subcellularLocation>
</comment>
<dbReference type="InterPro" id="IPR005118">
    <property type="entry name" value="TRCF_C"/>
</dbReference>
<dbReference type="SMART" id="SM01058">
    <property type="entry name" value="CarD_TRCF"/>
    <property type="match status" value="1"/>
</dbReference>
<dbReference type="InterPro" id="IPR037235">
    <property type="entry name" value="TRCF-like_C_D7"/>
</dbReference>
<evidence type="ECO:0000256" key="7">
    <source>
        <dbReference type="ARBA" id="ARBA00023125"/>
    </source>
</evidence>
<dbReference type="GO" id="GO:0005737">
    <property type="term" value="C:cytoplasm"/>
    <property type="evidence" value="ECO:0007669"/>
    <property type="project" value="UniProtKB-SubCell"/>
</dbReference>
<evidence type="ECO:0000256" key="6">
    <source>
        <dbReference type="ARBA" id="ARBA00022840"/>
    </source>
</evidence>
<evidence type="ECO:0000259" key="11">
    <source>
        <dbReference type="PROSITE" id="PS51194"/>
    </source>
</evidence>
<comment type="similarity">
    <text evidence="9">In the N-terminal section; belongs to the UvrB family.</text>
</comment>
<dbReference type="SMART" id="SM00487">
    <property type="entry name" value="DEXDc"/>
    <property type="match status" value="1"/>
</dbReference>
<dbReference type="Pfam" id="PF00270">
    <property type="entry name" value="DEAD"/>
    <property type="match status" value="1"/>
</dbReference>
<dbReference type="InterPro" id="IPR001650">
    <property type="entry name" value="Helicase_C-like"/>
</dbReference>
<reference evidence="12" key="1">
    <citation type="submission" date="2016-05" db="EMBL/GenBank/DDBJ databases">
        <title>Gene Analysis of Helicobacter pylori Strain Evolution From an Original Source.</title>
        <authorList>
            <person name="Wu D.-C."/>
        </authorList>
    </citation>
    <scope>NUCLEOTIDE SEQUENCE</scope>
    <source>
        <strain evidence="12">DU-Chou2013</strain>
    </source>
</reference>
<evidence type="ECO:0000259" key="10">
    <source>
        <dbReference type="PROSITE" id="PS51192"/>
    </source>
</evidence>
<dbReference type="AlphaFoldDB" id="A0A6F8ES04"/>
<gene>
    <name evidence="9" type="primary">mfd</name>
</gene>
<proteinExistence type="inferred from homology"/>
<dbReference type="PROSITE" id="PS51192">
    <property type="entry name" value="HELICASE_ATP_BIND_1"/>
    <property type="match status" value="1"/>
</dbReference>
<dbReference type="SMART" id="SM00490">
    <property type="entry name" value="HELICc"/>
    <property type="match status" value="1"/>
</dbReference>
<dbReference type="PANTHER" id="PTHR30580:SF0">
    <property type="entry name" value="PRIMOSOMAL PROTEIN N"/>
    <property type="match status" value="1"/>
</dbReference>
<dbReference type="GO" id="GO:0016787">
    <property type="term" value="F:hydrolase activity"/>
    <property type="evidence" value="ECO:0007669"/>
    <property type="project" value="UniProtKB-KW"/>
</dbReference>
<evidence type="ECO:0000313" key="12">
    <source>
        <dbReference type="EMBL" id="ASR82442.1"/>
    </source>
</evidence>
<dbReference type="GO" id="GO:0006355">
    <property type="term" value="P:regulation of DNA-templated transcription"/>
    <property type="evidence" value="ECO:0007669"/>
    <property type="project" value="UniProtKB-UniRule"/>
</dbReference>
<dbReference type="InterPro" id="IPR011545">
    <property type="entry name" value="DEAD/DEAH_box_helicase_dom"/>
</dbReference>
<dbReference type="NCBIfam" id="TIGR00580">
    <property type="entry name" value="mfd"/>
    <property type="match status" value="1"/>
</dbReference>
<sequence length="999" mass="113418">MIQSSLYRALNKGFDYQILACKDFKESELAKEVISYFKPNTKAILFPEFRAKKNDDLRSFFEEFLQLLGGLREFYQALENKQEAIIIAPISALLHPLPKKELLESFKITLLEKYNLKDLKDKLFYYGYEILDLVEVEGEASFRGDIVDIYAPNSKAYRLSFFDMECESIKEFDPTTQMSLKEDLLEIEIPPTLFSLNEQSYKDLKAKVEQSPLNSFSKDLTSFGLWFLGEKTHDLLHAYKSVISPKALEEIQELASLNELDGERFKFLKVLENPQGYEDLEIHAHALESFIALHSNRKITLLAPNKTILDNAISVLEKSHIECVIAPFVLNFKTPDGIFISLNSFERKKKRQKSKLALNELNAGEWVVHDDYGVGVFSQLVQHSVLGSKRDFLEIAYWGEDKLLLPVENLHLIARYVAQSDSVLTKDRLGKGSFLKLKAKVKTKLLEIASKIIELAAERNLILGKKMDTHLAELEVFKSHAGFEYTSDQEKAIAEISKDLSSKRVMDRLLSGDVGFGKTEVAMHAIFCAFLNGFQSALVVPTTLLAHQHFETLRARFENFGVKVARLDRYASEKNKLLKAVELGLIDVLVGTHAIFCAKFKNLGLVVVDEEHKFGVKQKEALKELSKSVHFLSMSATPIPRTLNMALSQIKGISSLKIPPTDRKPSRTFLKEKNDELLKEIIHRELRRNGQIFYIHNHIASISKVKTKLEDLIPKLKIAILHSQINAHESEEIMLEFAKGNYQVLLCTSIVESGIHLPNANTIIIDNVQNFGLADLHQLRGRVGRGKKEGFCYFLIEDQKSLNEQALKRLLALEKNSYLGSGESIAYHDLEIRGGGNLLGQDQSGHIKNIGYALYTRMLEDAIYELSGGKKRLEKSVEIQLSVSAFLNPELIGSDSLRLDLYRRLSLCENTDEVGQIHEEIEDRFGKIDDLSAQFLQIITLKILANQLGIIKLSNFNQNITITYSDEKKESLKAPSKDDNDILETLLKHLRAQISLKRH</sequence>
<dbReference type="Gene3D" id="3.40.50.11180">
    <property type="match status" value="1"/>
</dbReference>
<dbReference type="GO" id="GO:0006310">
    <property type="term" value="P:DNA recombination"/>
    <property type="evidence" value="ECO:0007669"/>
    <property type="project" value="TreeGrafter"/>
</dbReference>
<dbReference type="Gene3D" id="3.90.1150.50">
    <property type="entry name" value="Transcription-repair-coupling factor, D7 domain"/>
    <property type="match status" value="1"/>
</dbReference>
<protein>
    <recommendedName>
        <fullName evidence="9">Transcription-repair-coupling factor</fullName>
        <shortName evidence="9">TRCF</shortName>
        <ecNumber evidence="9">3.6.4.-</ecNumber>
    </recommendedName>
</protein>